<dbReference type="Proteomes" id="UP001057452">
    <property type="component" value="Chromosome 22"/>
</dbReference>
<dbReference type="EMBL" id="CM043806">
    <property type="protein sequence ID" value="KAI4812709.1"/>
    <property type="molecule type" value="Genomic_DNA"/>
</dbReference>
<reference evidence="1" key="1">
    <citation type="submission" date="2022-05" db="EMBL/GenBank/DDBJ databases">
        <title>Chromosome-level genome of Chaenocephalus aceratus.</title>
        <authorList>
            <person name="Park H."/>
        </authorList>
    </citation>
    <scope>NUCLEOTIDE SEQUENCE</scope>
    <source>
        <strain evidence="1">KU_202001</strain>
    </source>
</reference>
<proteinExistence type="predicted"/>
<name>A0ACB9WGQ8_CHAAC</name>
<accession>A0ACB9WGQ8</accession>
<keyword evidence="2" id="KW-1185">Reference proteome</keyword>
<evidence type="ECO:0000313" key="1">
    <source>
        <dbReference type="EMBL" id="KAI4812709.1"/>
    </source>
</evidence>
<organism evidence="1 2">
    <name type="scientific">Chaenocephalus aceratus</name>
    <name type="common">Blackfin icefish</name>
    <name type="synonym">Chaenichthys aceratus</name>
    <dbReference type="NCBI Taxonomy" id="36190"/>
    <lineage>
        <taxon>Eukaryota</taxon>
        <taxon>Metazoa</taxon>
        <taxon>Chordata</taxon>
        <taxon>Craniata</taxon>
        <taxon>Vertebrata</taxon>
        <taxon>Euteleostomi</taxon>
        <taxon>Actinopterygii</taxon>
        <taxon>Neopterygii</taxon>
        <taxon>Teleostei</taxon>
        <taxon>Neoteleostei</taxon>
        <taxon>Acanthomorphata</taxon>
        <taxon>Eupercaria</taxon>
        <taxon>Perciformes</taxon>
        <taxon>Notothenioidei</taxon>
        <taxon>Channichthyidae</taxon>
        <taxon>Chaenocephalus</taxon>
    </lineage>
</organism>
<protein>
    <submittedName>
        <fullName evidence="1">Uncharacterized protein</fullName>
    </submittedName>
</protein>
<gene>
    <name evidence="1" type="ORF">KUCAC02_024077</name>
</gene>
<sequence>MEAESLSSVDECKVGIFTHHTACWDMGTDYSALNLDYLVLRRRAGPPAAVAVATVLLQELTRSCMS</sequence>
<comment type="caution">
    <text evidence="1">The sequence shown here is derived from an EMBL/GenBank/DDBJ whole genome shotgun (WGS) entry which is preliminary data.</text>
</comment>
<evidence type="ECO:0000313" key="2">
    <source>
        <dbReference type="Proteomes" id="UP001057452"/>
    </source>
</evidence>